<evidence type="ECO:0000256" key="10">
    <source>
        <dbReference type="ARBA" id="ARBA00075025"/>
    </source>
</evidence>
<reference evidence="13" key="2">
    <citation type="submission" date="2025-09" db="UniProtKB">
        <authorList>
            <consortium name="Ensembl"/>
        </authorList>
    </citation>
    <scope>IDENTIFICATION</scope>
</reference>
<evidence type="ECO:0000256" key="1">
    <source>
        <dbReference type="ARBA" id="ARBA00001946"/>
    </source>
</evidence>
<comment type="function">
    <text evidence="7">Dephosphorylates pseudouridine 5'-phosphate, a potential intermediate in rRNA degradation. Pseudouridine is then excreted intact in urine.</text>
</comment>
<evidence type="ECO:0000313" key="14">
    <source>
        <dbReference type="Proteomes" id="UP000233080"/>
    </source>
</evidence>
<comment type="similarity">
    <text evidence="2">Belongs to the HAD-like hydrolase superfamily. CbbY/CbbZ/Gph/YieH family.</text>
</comment>
<evidence type="ECO:0000256" key="11">
    <source>
        <dbReference type="ARBA" id="ARBA00075873"/>
    </source>
</evidence>
<dbReference type="Gene3D" id="3.40.50.1000">
    <property type="entry name" value="HAD superfamily/HAD-like"/>
    <property type="match status" value="1"/>
</dbReference>
<evidence type="ECO:0000256" key="7">
    <source>
        <dbReference type="ARBA" id="ARBA00056605"/>
    </source>
</evidence>
<evidence type="ECO:0000256" key="3">
    <source>
        <dbReference type="ARBA" id="ARBA00022723"/>
    </source>
</evidence>
<dbReference type="PANTHER" id="PTHR18901">
    <property type="entry name" value="2-DEOXYGLUCOSE-6-PHOSPHATE PHOSPHATASE 2"/>
    <property type="match status" value="1"/>
</dbReference>
<evidence type="ECO:0000256" key="12">
    <source>
        <dbReference type="ARBA" id="ARBA00083904"/>
    </source>
</evidence>
<dbReference type="GO" id="GO:0046872">
    <property type="term" value="F:metal ion binding"/>
    <property type="evidence" value="ECO:0007669"/>
    <property type="project" value="UniProtKB-KW"/>
</dbReference>
<dbReference type="SFLD" id="SFLDS00003">
    <property type="entry name" value="Haloacid_Dehalogenase"/>
    <property type="match status" value="1"/>
</dbReference>
<dbReference type="InterPro" id="IPR023198">
    <property type="entry name" value="PGP-like_dom2"/>
</dbReference>
<dbReference type="Proteomes" id="UP000233080">
    <property type="component" value="Unassembled WGS sequence"/>
</dbReference>
<dbReference type="Ensembl" id="ENSCANT00000051218.1">
    <property type="protein sequence ID" value="ENSCANP00000028186.1"/>
    <property type="gene ID" value="ENSCANG00000037500.1"/>
</dbReference>
<organism evidence="13 14">
    <name type="scientific">Colobus angolensis palliatus</name>
    <name type="common">Peters' Angolan colobus</name>
    <dbReference type="NCBI Taxonomy" id="336983"/>
    <lineage>
        <taxon>Eukaryota</taxon>
        <taxon>Metazoa</taxon>
        <taxon>Chordata</taxon>
        <taxon>Craniata</taxon>
        <taxon>Vertebrata</taxon>
        <taxon>Euteleostomi</taxon>
        <taxon>Mammalia</taxon>
        <taxon>Eutheria</taxon>
        <taxon>Euarchontoglires</taxon>
        <taxon>Primates</taxon>
        <taxon>Haplorrhini</taxon>
        <taxon>Catarrhini</taxon>
        <taxon>Cercopithecidae</taxon>
        <taxon>Colobinae</taxon>
        <taxon>Colobus</taxon>
    </lineage>
</organism>
<evidence type="ECO:0000256" key="9">
    <source>
        <dbReference type="ARBA" id="ARBA00070517"/>
    </source>
</evidence>
<comment type="catalytic activity">
    <reaction evidence="6">
        <text>psi-UMP + H2O = pseudouridine + phosphate</text>
        <dbReference type="Rhea" id="RHEA:10944"/>
        <dbReference type="ChEBI" id="CHEBI:15377"/>
        <dbReference type="ChEBI" id="CHEBI:17802"/>
        <dbReference type="ChEBI" id="CHEBI:43474"/>
        <dbReference type="ChEBI" id="CHEBI:58380"/>
        <dbReference type="EC" id="3.1.3.96"/>
    </reaction>
</comment>
<evidence type="ECO:0000256" key="4">
    <source>
        <dbReference type="ARBA" id="ARBA00022801"/>
    </source>
</evidence>
<dbReference type="InterPro" id="IPR041492">
    <property type="entry name" value="HAD_2"/>
</dbReference>
<dbReference type="Pfam" id="PF13419">
    <property type="entry name" value="HAD_2"/>
    <property type="match status" value="1"/>
</dbReference>
<dbReference type="SFLD" id="SFLDG01129">
    <property type="entry name" value="C1.5:_HAD__Beta-PGM__Phosphata"/>
    <property type="match status" value="1"/>
</dbReference>
<evidence type="ECO:0000256" key="5">
    <source>
        <dbReference type="ARBA" id="ARBA00022842"/>
    </source>
</evidence>
<keyword evidence="3" id="KW-0479">Metal-binding</keyword>
<reference evidence="13" key="1">
    <citation type="submission" date="2025-08" db="UniProtKB">
        <authorList>
            <consortium name="Ensembl"/>
        </authorList>
    </citation>
    <scope>IDENTIFICATION</scope>
</reference>
<dbReference type="SUPFAM" id="SSF56784">
    <property type="entry name" value="HAD-like"/>
    <property type="match status" value="1"/>
</dbReference>
<dbReference type="InterPro" id="IPR023214">
    <property type="entry name" value="HAD_sf"/>
</dbReference>
<protein>
    <recommendedName>
        <fullName evidence="9">Pseudouridine-5'-phosphatase</fullName>
        <ecNumber evidence="8">3.1.3.96</ecNumber>
    </recommendedName>
    <alternativeName>
        <fullName evidence="10">Haloacid dehalogenase-like hydrolase domain-containing protein 1</fullName>
    </alternativeName>
    <alternativeName>
        <fullName evidence="11">Haloacid dehalogenase-like hydrolase domain-containing protein 1A</fullName>
    </alternativeName>
    <alternativeName>
        <fullName evidence="12">Pseudouridine-5'-monophosphatase</fullName>
    </alternativeName>
</protein>
<dbReference type="AlphaFoldDB" id="A0A2K5JH87"/>
<comment type="cofactor">
    <cofactor evidence="1">
        <name>Mg(2+)</name>
        <dbReference type="ChEBI" id="CHEBI:18420"/>
    </cofactor>
</comment>
<dbReference type="Gene3D" id="1.10.150.240">
    <property type="entry name" value="Putative phosphatase, domain 2"/>
    <property type="match status" value="1"/>
</dbReference>
<name>A0A2K5JH87_COLAP</name>
<sequence>MGAPLPTPSPQLITHLVFDMDGLLLDTEWLYSVVFQEICDCYEKKYSWDVKSLVMEAAQIIIDILQLLMSKEELVEESQTELKEVFPTAVLMSGAEKFIVYLQKHSIPFAMAISSGSASLEMKANQHKEFFSLFSHIMLGDDPKVQHSKPDPNILLAYAKRFSPCPPMEKCLVFEDALNEVEVSLATGMQVVMVPDRNLS</sequence>
<evidence type="ECO:0000313" key="13">
    <source>
        <dbReference type="Ensembl" id="ENSCANP00000028186.1"/>
    </source>
</evidence>
<evidence type="ECO:0000256" key="8">
    <source>
        <dbReference type="ARBA" id="ARBA00066578"/>
    </source>
</evidence>
<keyword evidence="4" id="KW-0378">Hydrolase</keyword>
<accession>A0A2K5JH87</accession>
<dbReference type="GO" id="GO:1990738">
    <property type="term" value="F:pseudouridine 5'-phosphatase activity"/>
    <property type="evidence" value="ECO:0007669"/>
    <property type="project" value="UniProtKB-EC"/>
</dbReference>
<dbReference type="OMA" id="PEMSDSK"/>
<dbReference type="STRING" id="336983.ENSCANP00000028186"/>
<keyword evidence="14" id="KW-1185">Reference proteome</keyword>
<dbReference type="InterPro" id="IPR036412">
    <property type="entry name" value="HAD-like_sf"/>
</dbReference>
<evidence type="ECO:0000256" key="6">
    <source>
        <dbReference type="ARBA" id="ARBA00052504"/>
    </source>
</evidence>
<evidence type="ECO:0000256" key="2">
    <source>
        <dbReference type="ARBA" id="ARBA00006171"/>
    </source>
</evidence>
<dbReference type="FunFam" id="1.10.150.240:FF:000001">
    <property type="entry name" value="Haloacid dehalogenase-like hydrolase domain"/>
    <property type="match status" value="1"/>
</dbReference>
<proteinExistence type="inferred from homology"/>
<dbReference type="FunFam" id="3.40.50.1000:FF:000055">
    <property type="entry name" value="Haloacid dehalogenase-like hydrolase family protein"/>
    <property type="match status" value="1"/>
</dbReference>
<dbReference type="PANTHER" id="PTHR18901:SF39">
    <property type="entry name" value="PSEUDOURIDINE 5'-PHOSPHATASE"/>
    <property type="match status" value="1"/>
</dbReference>
<keyword evidence="5" id="KW-0460">Magnesium</keyword>
<dbReference type="EC" id="3.1.3.96" evidence="8"/>